<protein>
    <submittedName>
        <fullName evidence="1">Uncharacterized protein</fullName>
    </submittedName>
</protein>
<evidence type="ECO:0000313" key="2">
    <source>
        <dbReference type="Proteomes" id="UP001432027"/>
    </source>
</evidence>
<comment type="caution">
    <text evidence="1">The sequence shown here is derived from an EMBL/GenBank/DDBJ whole genome shotgun (WGS) entry which is preliminary data.</text>
</comment>
<evidence type="ECO:0000313" key="1">
    <source>
        <dbReference type="EMBL" id="GMS94151.1"/>
    </source>
</evidence>
<dbReference type="Proteomes" id="UP001432027">
    <property type="component" value="Unassembled WGS sequence"/>
</dbReference>
<feature type="non-terminal residue" evidence="1">
    <location>
        <position position="81"/>
    </location>
</feature>
<sequence length="81" mass="9260">VRDSCHQCAIEQPRLRSWTSCRDFLATVSHFSLSICPDDLEIHGPREIFCCQLFVRLSLKNGKEHGEVKKNGKSINTVYLP</sequence>
<dbReference type="AlphaFoldDB" id="A0AAV5TIL3"/>
<reference evidence="1" key="1">
    <citation type="submission" date="2023-10" db="EMBL/GenBank/DDBJ databases">
        <title>Genome assembly of Pristionchus species.</title>
        <authorList>
            <person name="Yoshida K."/>
            <person name="Sommer R.J."/>
        </authorList>
    </citation>
    <scope>NUCLEOTIDE SEQUENCE</scope>
    <source>
        <strain evidence="1">RS0144</strain>
    </source>
</reference>
<proteinExistence type="predicted"/>
<organism evidence="1 2">
    <name type="scientific">Pristionchus entomophagus</name>
    <dbReference type="NCBI Taxonomy" id="358040"/>
    <lineage>
        <taxon>Eukaryota</taxon>
        <taxon>Metazoa</taxon>
        <taxon>Ecdysozoa</taxon>
        <taxon>Nematoda</taxon>
        <taxon>Chromadorea</taxon>
        <taxon>Rhabditida</taxon>
        <taxon>Rhabditina</taxon>
        <taxon>Diplogasteromorpha</taxon>
        <taxon>Diplogasteroidea</taxon>
        <taxon>Neodiplogasteridae</taxon>
        <taxon>Pristionchus</taxon>
    </lineage>
</organism>
<accession>A0AAV5TIL3</accession>
<gene>
    <name evidence="1" type="ORF">PENTCL1PPCAC_16326</name>
</gene>
<keyword evidence="2" id="KW-1185">Reference proteome</keyword>
<feature type="non-terminal residue" evidence="1">
    <location>
        <position position="1"/>
    </location>
</feature>
<name>A0AAV5TIL3_9BILA</name>
<dbReference type="EMBL" id="BTSX01000004">
    <property type="protein sequence ID" value="GMS94151.1"/>
    <property type="molecule type" value="Genomic_DNA"/>
</dbReference>